<dbReference type="FunFam" id="1.25.40.10:FF:001103">
    <property type="entry name" value="Glycerol-3-phosphate dehydrogenase [NAD(+)]"/>
    <property type="match status" value="1"/>
</dbReference>
<dbReference type="PANTHER" id="PTHR24015:SF1728">
    <property type="entry name" value="PENTACOTRIPEPTIDE-REPEAT REGION OF PRORP DOMAIN-CONTAINING PROTEIN"/>
    <property type="match status" value="1"/>
</dbReference>
<evidence type="ECO:0000313" key="4">
    <source>
        <dbReference type="EMBL" id="CAH9101878.1"/>
    </source>
</evidence>
<dbReference type="InterPro" id="IPR046960">
    <property type="entry name" value="PPR_At4g14850-like_plant"/>
</dbReference>
<dbReference type="AlphaFoldDB" id="A0A9P0ZJ62"/>
<evidence type="ECO:0000313" key="5">
    <source>
        <dbReference type="Proteomes" id="UP001152484"/>
    </source>
</evidence>
<accession>A0A9P0ZJ62</accession>
<reference evidence="4" key="1">
    <citation type="submission" date="2022-07" db="EMBL/GenBank/DDBJ databases">
        <authorList>
            <person name="Macas J."/>
            <person name="Novak P."/>
            <person name="Neumann P."/>
        </authorList>
    </citation>
    <scope>NUCLEOTIDE SEQUENCE</scope>
</reference>
<feature type="repeat" description="PPR" evidence="3">
    <location>
        <begin position="270"/>
        <end position="300"/>
    </location>
</feature>
<comment type="similarity">
    <text evidence="2">Belongs to the PPR family. PCMP-E subfamily.</text>
</comment>
<dbReference type="NCBIfam" id="TIGR00756">
    <property type="entry name" value="PPR"/>
    <property type="match status" value="4"/>
</dbReference>
<dbReference type="InterPro" id="IPR002885">
    <property type="entry name" value="PPR_rpt"/>
</dbReference>
<dbReference type="PANTHER" id="PTHR24015">
    <property type="entry name" value="OS07G0578800 PROTEIN-RELATED"/>
    <property type="match status" value="1"/>
</dbReference>
<dbReference type="PROSITE" id="PS51375">
    <property type="entry name" value="PPR"/>
    <property type="match status" value="4"/>
</dbReference>
<dbReference type="GO" id="GO:0009451">
    <property type="term" value="P:RNA modification"/>
    <property type="evidence" value="ECO:0007669"/>
    <property type="project" value="InterPro"/>
</dbReference>
<dbReference type="Pfam" id="PF20431">
    <property type="entry name" value="E_motif"/>
    <property type="match status" value="1"/>
</dbReference>
<dbReference type="OrthoDB" id="185373at2759"/>
<dbReference type="Pfam" id="PF13041">
    <property type="entry name" value="PPR_2"/>
    <property type="match status" value="2"/>
</dbReference>
<evidence type="ECO:0000256" key="1">
    <source>
        <dbReference type="ARBA" id="ARBA00022737"/>
    </source>
</evidence>
<evidence type="ECO:0000256" key="3">
    <source>
        <dbReference type="PROSITE-ProRule" id="PRU00708"/>
    </source>
</evidence>
<dbReference type="Pfam" id="PF01535">
    <property type="entry name" value="PPR"/>
    <property type="match status" value="6"/>
</dbReference>
<evidence type="ECO:0008006" key="6">
    <source>
        <dbReference type="Google" id="ProtNLM"/>
    </source>
</evidence>
<dbReference type="Proteomes" id="UP001152484">
    <property type="component" value="Unassembled WGS sequence"/>
</dbReference>
<dbReference type="InterPro" id="IPR046848">
    <property type="entry name" value="E_motif"/>
</dbReference>
<sequence>MCKMAVETLSSLLHHCSKTKSLKCGLSLHSVAIRTGMMCDVIISNHVLNMYAKCCNLKFASQVFDEMPNKNLVTWSAMISGYDQSGKHVMAVKLFSQMNLEPNEYIFSSSLSSCANLLALKDGQQIHCKSIKLGYSSISFVSNSLMSMYMKCNKCDDALSVFASTPASSVVSFNAIITGMVENNHKQRGFEMFKLMCQQRLIPDRFTYVGLLGTCCTHEDLGIGMSLHGQTIKLKLDSSVFIGNILMTMYSKLNLIDEAEKVFTMISETDIISWNTLIAAYSNCDDHSKALNVFRYMAQGYVDDFSYASVLSASAGMASIRLGGEIHAHLVRTRQSVDVTVSNALINMYAKCGCMRHAYSVFRLMHCHNLVSWNTIIAGFANHGRGGIVIQLYKEMEKLGFKPDSVTFLGLLMACNHAGLVDEGQSFFVSMQYIHGITPNIEHFSCLIDLLGRAGRLKSAEEYMQKYHFGKDPVVLGCLLSACRLHGDVVIGERVAKRLLMVEPVTTSPYVLLSNLYASDGMWDCVAGARKMLKGSGLKKEAGHSLIEVERSVEKFTIGDFSHSRITEILQVLRCLSYVWDEEYQCN</sequence>
<dbReference type="FunFam" id="1.25.40.10:FF:000196">
    <property type="entry name" value="Pentatricopeptide repeat-containing protein At4g14850"/>
    <property type="match status" value="1"/>
</dbReference>
<protein>
    <recommendedName>
        <fullName evidence="6">Pentatricopeptide repeat-containing protein</fullName>
    </recommendedName>
</protein>
<dbReference type="InterPro" id="IPR011990">
    <property type="entry name" value="TPR-like_helical_dom_sf"/>
</dbReference>
<dbReference type="EMBL" id="CAMAPE010000038">
    <property type="protein sequence ID" value="CAH9101878.1"/>
    <property type="molecule type" value="Genomic_DNA"/>
</dbReference>
<keyword evidence="5" id="KW-1185">Reference proteome</keyword>
<name>A0A9P0ZJ62_CUSEU</name>
<gene>
    <name evidence="4" type="ORF">CEURO_LOCUS15587</name>
</gene>
<dbReference type="Gene3D" id="1.25.40.10">
    <property type="entry name" value="Tetratricopeptide repeat domain"/>
    <property type="match status" value="4"/>
</dbReference>
<proteinExistence type="inferred from homology"/>
<comment type="caution">
    <text evidence="4">The sequence shown here is derived from an EMBL/GenBank/DDBJ whole genome shotgun (WGS) entry which is preliminary data.</text>
</comment>
<feature type="repeat" description="PPR" evidence="3">
    <location>
        <begin position="369"/>
        <end position="403"/>
    </location>
</feature>
<dbReference type="GO" id="GO:0003723">
    <property type="term" value="F:RNA binding"/>
    <property type="evidence" value="ECO:0007669"/>
    <property type="project" value="InterPro"/>
</dbReference>
<feature type="repeat" description="PPR" evidence="3">
    <location>
        <begin position="169"/>
        <end position="203"/>
    </location>
</feature>
<organism evidence="4 5">
    <name type="scientific">Cuscuta europaea</name>
    <name type="common">European dodder</name>
    <dbReference type="NCBI Taxonomy" id="41803"/>
    <lineage>
        <taxon>Eukaryota</taxon>
        <taxon>Viridiplantae</taxon>
        <taxon>Streptophyta</taxon>
        <taxon>Embryophyta</taxon>
        <taxon>Tracheophyta</taxon>
        <taxon>Spermatophyta</taxon>
        <taxon>Magnoliopsida</taxon>
        <taxon>eudicotyledons</taxon>
        <taxon>Gunneridae</taxon>
        <taxon>Pentapetalae</taxon>
        <taxon>asterids</taxon>
        <taxon>lamiids</taxon>
        <taxon>Solanales</taxon>
        <taxon>Convolvulaceae</taxon>
        <taxon>Cuscuteae</taxon>
        <taxon>Cuscuta</taxon>
        <taxon>Cuscuta subgen. Cuscuta</taxon>
    </lineage>
</organism>
<dbReference type="FunFam" id="1.25.40.10:FF:000090">
    <property type="entry name" value="Pentatricopeptide repeat-containing protein, chloroplastic"/>
    <property type="match status" value="1"/>
</dbReference>
<keyword evidence="1" id="KW-0677">Repeat</keyword>
<feature type="repeat" description="PPR" evidence="3">
    <location>
        <begin position="71"/>
        <end position="101"/>
    </location>
</feature>
<evidence type="ECO:0000256" key="2">
    <source>
        <dbReference type="ARBA" id="ARBA00061659"/>
    </source>
</evidence>